<dbReference type="Gene3D" id="3.30.460.40">
    <property type="match status" value="1"/>
</dbReference>
<evidence type="ECO:0000313" key="2">
    <source>
        <dbReference type="Proteomes" id="UP000179266"/>
    </source>
</evidence>
<dbReference type="Proteomes" id="UP000179266">
    <property type="component" value="Unassembled WGS sequence"/>
</dbReference>
<dbReference type="EMBL" id="MGDD01000131">
    <property type="protein sequence ID" value="OGL46353.1"/>
    <property type="molecule type" value="Genomic_DNA"/>
</dbReference>
<dbReference type="InterPro" id="IPR019646">
    <property type="entry name" value="Aminoglyc_AdlTrfase"/>
</dbReference>
<protein>
    <submittedName>
        <fullName evidence="1">Uncharacterized protein</fullName>
    </submittedName>
</protein>
<organism evidence="1 2">
    <name type="scientific">Candidatus Schekmanbacteria bacterium RBG_13_48_7</name>
    <dbReference type="NCBI Taxonomy" id="1817878"/>
    <lineage>
        <taxon>Bacteria</taxon>
        <taxon>Candidatus Schekmaniibacteriota</taxon>
    </lineage>
</organism>
<dbReference type="InterPro" id="IPR043519">
    <property type="entry name" value="NT_sf"/>
</dbReference>
<dbReference type="SUPFAM" id="SSF81301">
    <property type="entry name" value="Nucleotidyltransferase"/>
    <property type="match status" value="1"/>
</dbReference>
<reference evidence="1 2" key="1">
    <citation type="journal article" date="2016" name="Nat. Commun.">
        <title>Thousands of microbial genomes shed light on interconnected biogeochemical processes in an aquifer system.</title>
        <authorList>
            <person name="Anantharaman K."/>
            <person name="Brown C.T."/>
            <person name="Hug L.A."/>
            <person name="Sharon I."/>
            <person name="Castelle C.J."/>
            <person name="Probst A.J."/>
            <person name="Thomas B.C."/>
            <person name="Singh A."/>
            <person name="Wilkins M.J."/>
            <person name="Karaoz U."/>
            <person name="Brodie E.L."/>
            <person name="Williams K.H."/>
            <person name="Hubbard S.S."/>
            <person name="Banfield J.F."/>
        </authorList>
    </citation>
    <scope>NUCLEOTIDE SEQUENCE [LARGE SCALE GENOMIC DNA]</scope>
</reference>
<dbReference type="Pfam" id="PF10706">
    <property type="entry name" value="Aminoglyc_resit"/>
    <property type="match status" value="1"/>
</dbReference>
<dbReference type="AlphaFoldDB" id="A0A1F7RXV0"/>
<name>A0A1F7RXV0_9BACT</name>
<gene>
    <name evidence="1" type="ORF">A2161_07735</name>
</gene>
<accession>A0A1F7RXV0</accession>
<evidence type="ECO:0000313" key="1">
    <source>
        <dbReference type="EMBL" id="OGL46353.1"/>
    </source>
</evidence>
<comment type="caution">
    <text evidence="1">The sequence shown here is derived from an EMBL/GenBank/DDBJ whole genome shotgun (WGS) entry which is preliminary data.</text>
</comment>
<proteinExistence type="predicted"/>
<sequence length="108" mass="12224">MNLIDELYTVVDCLERARIDYAICGSIAVIIHGYPRLTKDFDIMILSEDKEKVRKSMKEIGYDISSGIIPYDNFLSFSIFIFSVATETKFNYADSGFPDQSIACDATE</sequence>